<keyword evidence="1" id="KW-0539">Nucleus</keyword>
<reference evidence="3" key="2">
    <citation type="submission" date="2020-02" db="EMBL/GenBank/DDBJ databases">
        <title>Identification and distribution of gene clusters putatively required for synthesis of sphingolipid metabolism inhibitors in phylogenetically diverse species of the filamentous fungus Fusarium.</title>
        <authorList>
            <person name="Kim H.-S."/>
            <person name="Busman M."/>
            <person name="Brown D.W."/>
            <person name="Divon H."/>
            <person name="Uhlig S."/>
            <person name="Proctor R.H."/>
        </authorList>
    </citation>
    <scope>NUCLEOTIDE SEQUENCE</scope>
    <source>
        <strain evidence="3">NRRL 25174</strain>
    </source>
</reference>
<sequence>MISQHQAYGETMPLNHGTNSSIEYLTMTQFQFVSQTPNETTDKAAKRVARSHAMKQALQKKRQLQQASMQNFSVRTVEDERKQARSQRNKKCDKQLIPSPASLSASMLDPFQSLAVDSKRLQILLNDFHARQAPEPVFTVEDESGFQNFHSVFRAGLVDPALLNALMLSLAFTANRGIINKECLEYRIQAVQHIRQTLNTLDKAVSESTIGAILLLVGVEARLGAIAQVQLHLGAVQYLLWACQTASVNLTEGIKRAIFW</sequence>
<dbReference type="Pfam" id="PF11951">
    <property type="entry name" value="Fungal_trans_2"/>
    <property type="match status" value="1"/>
</dbReference>
<evidence type="ECO:0000256" key="1">
    <source>
        <dbReference type="ARBA" id="ARBA00023242"/>
    </source>
</evidence>
<dbReference type="PANTHER" id="PTHR37540:SF5">
    <property type="entry name" value="TRANSCRIPTION FACTOR DOMAIN-CONTAINING PROTEIN"/>
    <property type="match status" value="1"/>
</dbReference>
<gene>
    <name evidence="3" type="ORF">FBEOM_10485</name>
</gene>
<comment type="caution">
    <text evidence="3">The sequence shown here is derived from an EMBL/GenBank/DDBJ whole genome shotgun (WGS) entry which is preliminary data.</text>
</comment>
<evidence type="ECO:0000256" key="2">
    <source>
        <dbReference type="SAM" id="MobiDB-lite"/>
    </source>
</evidence>
<dbReference type="InterPro" id="IPR021858">
    <property type="entry name" value="Fun_TF"/>
</dbReference>
<dbReference type="Proteomes" id="UP000730481">
    <property type="component" value="Unassembled WGS sequence"/>
</dbReference>
<evidence type="ECO:0008006" key="5">
    <source>
        <dbReference type="Google" id="ProtNLM"/>
    </source>
</evidence>
<proteinExistence type="predicted"/>
<name>A0A9P5ACA7_9HYPO</name>
<accession>A0A9P5ACA7</accession>
<reference evidence="3" key="1">
    <citation type="journal article" date="2017" name="Mycologia">
        <title>Fusarium algeriense, sp. nov., a novel toxigenic crown rot pathogen of durum wheat from Algeria is nested in the Fusarium burgessii species complex.</title>
        <authorList>
            <person name="Laraba I."/>
            <person name="Keddad A."/>
            <person name="Boureghda H."/>
            <person name="Abdallah N."/>
            <person name="Vaughan M.M."/>
            <person name="Proctor R.H."/>
            <person name="Busman M."/>
            <person name="O'Donnell K."/>
        </authorList>
    </citation>
    <scope>NUCLEOTIDE SEQUENCE</scope>
    <source>
        <strain evidence="3">NRRL 25174</strain>
    </source>
</reference>
<protein>
    <recommendedName>
        <fullName evidence="5">Transcription factor</fullName>
    </recommendedName>
</protein>
<keyword evidence="4" id="KW-1185">Reference proteome</keyword>
<evidence type="ECO:0000313" key="3">
    <source>
        <dbReference type="EMBL" id="KAF4335648.1"/>
    </source>
</evidence>
<dbReference type="PANTHER" id="PTHR37540">
    <property type="entry name" value="TRANSCRIPTION FACTOR (ACR-2), PUTATIVE-RELATED-RELATED"/>
    <property type="match status" value="1"/>
</dbReference>
<evidence type="ECO:0000313" key="4">
    <source>
        <dbReference type="Proteomes" id="UP000730481"/>
    </source>
</evidence>
<dbReference type="OrthoDB" id="2130169at2759"/>
<dbReference type="AlphaFoldDB" id="A0A9P5ACA7"/>
<feature type="region of interest" description="Disordered" evidence="2">
    <location>
        <begin position="65"/>
        <end position="94"/>
    </location>
</feature>
<organism evidence="3 4">
    <name type="scientific">Fusarium beomiforme</name>
    <dbReference type="NCBI Taxonomy" id="44412"/>
    <lineage>
        <taxon>Eukaryota</taxon>
        <taxon>Fungi</taxon>
        <taxon>Dikarya</taxon>
        <taxon>Ascomycota</taxon>
        <taxon>Pezizomycotina</taxon>
        <taxon>Sordariomycetes</taxon>
        <taxon>Hypocreomycetidae</taxon>
        <taxon>Hypocreales</taxon>
        <taxon>Nectriaceae</taxon>
        <taxon>Fusarium</taxon>
        <taxon>Fusarium burgessii species complex</taxon>
    </lineage>
</organism>
<dbReference type="EMBL" id="PVQB02000542">
    <property type="protein sequence ID" value="KAF4335648.1"/>
    <property type="molecule type" value="Genomic_DNA"/>
</dbReference>